<dbReference type="GO" id="GO:0005737">
    <property type="term" value="C:cytoplasm"/>
    <property type="evidence" value="ECO:0007669"/>
    <property type="project" value="UniProtKB-SubCell"/>
</dbReference>
<dbReference type="NCBIfam" id="TIGR00043">
    <property type="entry name" value="rRNA maturation RNase YbeY"/>
    <property type="match status" value="1"/>
</dbReference>
<dbReference type="Proteomes" id="UP000270927">
    <property type="component" value="Unassembled WGS sequence"/>
</dbReference>
<dbReference type="InterPro" id="IPR023091">
    <property type="entry name" value="MetalPrtase_cat_dom_sf_prd"/>
</dbReference>
<comment type="function">
    <text evidence="7">Single strand-specific metallo-endoribonuclease involved in late-stage 70S ribosome quality control and in maturation of the 3' terminus of the 16S rRNA.</text>
</comment>
<keyword evidence="7" id="KW-0690">Ribosome biogenesis</keyword>
<keyword evidence="9" id="KW-1185">Reference proteome</keyword>
<keyword evidence="3 7" id="KW-0479">Metal-binding</keyword>
<sequence length="143" mass="17222">MDIDYFLEETYFRLKHKNKISVWLQIVIQKEGYTLDHLNFIFCSDPYLYTKNKAYLGHNTLTDVITFDFSTNAKTILGDIYISIDRVRENSKYYKRKIEEELYTVMVHGLLHLLSYDDQTMQEKIIMREKENFYLNQLLPILS</sequence>
<evidence type="ECO:0000256" key="3">
    <source>
        <dbReference type="ARBA" id="ARBA00022723"/>
    </source>
</evidence>
<feature type="binding site" evidence="7">
    <location>
        <position position="118"/>
    </location>
    <ligand>
        <name>Zn(2+)</name>
        <dbReference type="ChEBI" id="CHEBI:29105"/>
        <note>catalytic</note>
    </ligand>
</feature>
<dbReference type="Gene3D" id="3.40.390.30">
    <property type="entry name" value="Metalloproteases ('zincins'), catalytic domain"/>
    <property type="match status" value="1"/>
</dbReference>
<comment type="subcellular location">
    <subcellularLocation>
        <location evidence="7">Cytoplasm</location>
    </subcellularLocation>
</comment>
<keyword evidence="7" id="KW-0963">Cytoplasm</keyword>
<evidence type="ECO:0000256" key="7">
    <source>
        <dbReference type="HAMAP-Rule" id="MF_00009"/>
    </source>
</evidence>
<evidence type="ECO:0000313" key="8">
    <source>
        <dbReference type="EMBL" id="ROT47258.1"/>
    </source>
</evidence>
<dbReference type="InterPro" id="IPR002036">
    <property type="entry name" value="YbeY"/>
</dbReference>
<gene>
    <name evidence="7 8" type="primary">ybeY</name>
    <name evidence="8" type="ORF">EDM02_03855</name>
</gene>
<evidence type="ECO:0000256" key="4">
    <source>
        <dbReference type="ARBA" id="ARBA00022759"/>
    </source>
</evidence>
<name>A0A3N2QBQ4_9BACT</name>
<dbReference type="Pfam" id="PF02130">
    <property type="entry name" value="YbeY"/>
    <property type="match status" value="1"/>
</dbReference>
<dbReference type="OrthoDB" id="9811984at2"/>
<evidence type="ECO:0000256" key="1">
    <source>
        <dbReference type="ARBA" id="ARBA00010875"/>
    </source>
</evidence>
<accession>A0A3N2QBQ4</accession>
<dbReference type="EMBL" id="RARA01000025">
    <property type="protein sequence ID" value="ROT47258.1"/>
    <property type="molecule type" value="Genomic_DNA"/>
</dbReference>
<keyword evidence="7" id="KW-0698">rRNA processing</keyword>
<dbReference type="EC" id="3.1.-.-" evidence="7"/>
<keyword evidence="5 7" id="KW-0378">Hydrolase</keyword>
<dbReference type="GO" id="GO:0006364">
    <property type="term" value="P:rRNA processing"/>
    <property type="evidence" value="ECO:0007669"/>
    <property type="project" value="UniProtKB-UniRule"/>
</dbReference>
<feature type="binding site" evidence="7">
    <location>
        <position position="112"/>
    </location>
    <ligand>
        <name>Zn(2+)</name>
        <dbReference type="ChEBI" id="CHEBI:29105"/>
        <note>catalytic</note>
    </ligand>
</feature>
<dbReference type="PANTHER" id="PTHR46986:SF1">
    <property type="entry name" value="ENDORIBONUCLEASE YBEY, CHLOROPLASTIC"/>
    <property type="match status" value="1"/>
</dbReference>
<feature type="binding site" evidence="7">
    <location>
        <position position="108"/>
    </location>
    <ligand>
        <name>Zn(2+)</name>
        <dbReference type="ChEBI" id="CHEBI:29105"/>
        <note>catalytic</note>
    </ligand>
</feature>
<dbReference type="AlphaFoldDB" id="A0A3N2QBQ4"/>
<dbReference type="PANTHER" id="PTHR46986">
    <property type="entry name" value="ENDORIBONUCLEASE YBEY, CHLOROPLASTIC"/>
    <property type="match status" value="1"/>
</dbReference>
<dbReference type="GO" id="GO:0004521">
    <property type="term" value="F:RNA endonuclease activity"/>
    <property type="evidence" value="ECO:0007669"/>
    <property type="project" value="UniProtKB-UniRule"/>
</dbReference>
<comment type="similarity">
    <text evidence="1 7">Belongs to the endoribonuclease YbeY family.</text>
</comment>
<dbReference type="RefSeq" id="WP_123663185.1">
    <property type="nucleotide sequence ID" value="NZ_RARA01000025.1"/>
</dbReference>
<keyword evidence="6 7" id="KW-0862">Zinc</keyword>
<evidence type="ECO:0000256" key="5">
    <source>
        <dbReference type="ARBA" id="ARBA00022801"/>
    </source>
</evidence>
<dbReference type="SUPFAM" id="SSF55486">
    <property type="entry name" value="Metalloproteases ('zincins'), catalytic domain"/>
    <property type="match status" value="1"/>
</dbReference>
<keyword evidence="4 7" id="KW-0255">Endonuclease</keyword>
<reference evidence="8 9" key="1">
    <citation type="submission" date="2018-09" db="EMBL/GenBank/DDBJ databases">
        <title>Comparative Genomics of Wolbachia-Cardinium Dual Endosymbiosis in a Plant-Parasitic Nematode.</title>
        <authorList>
            <person name="Brown A.M.V."/>
            <person name="Wasala S.K."/>
            <person name="Howe D.K."/>
            <person name="Peetz A.B."/>
            <person name="Zasada I.A."/>
            <person name="Denver D.R."/>
        </authorList>
    </citation>
    <scope>NUCLEOTIDE SEQUENCE [LARGE SCALE GENOMIC DNA]</scope>
    <source>
        <strain evidence="8 9">Pp_1</strain>
    </source>
</reference>
<proteinExistence type="inferred from homology"/>
<dbReference type="GO" id="GO:0008270">
    <property type="term" value="F:zinc ion binding"/>
    <property type="evidence" value="ECO:0007669"/>
    <property type="project" value="UniProtKB-UniRule"/>
</dbReference>
<evidence type="ECO:0000256" key="6">
    <source>
        <dbReference type="ARBA" id="ARBA00022833"/>
    </source>
</evidence>
<evidence type="ECO:0000313" key="9">
    <source>
        <dbReference type="Proteomes" id="UP000270927"/>
    </source>
</evidence>
<dbReference type="HAMAP" id="MF_00009">
    <property type="entry name" value="Endoribonucl_YbeY"/>
    <property type="match status" value="1"/>
</dbReference>
<dbReference type="GO" id="GO:0004222">
    <property type="term" value="F:metalloendopeptidase activity"/>
    <property type="evidence" value="ECO:0007669"/>
    <property type="project" value="InterPro"/>
</dbReference>
<organism evidence="8 9">
    <name type="scientific">Candidatus Cardinium hertigii</name>
    <dbReference type="NCBI Taxonomy" id="247481"/>
    <lineage>
        <taxon>Bacteria</taxon>
        <taxon>Pseudomonadati</taxon>
        <taxon>Bacteroidota</taxon>
        <taxon>Cytophagia</taxon>
        <taxon>Cytophagales</taxon>
        <taxon>Amoebophilaceae</taxon>
        <taxon>Candidatus Cardinium</taxon>
    </lineage>
</organism>
<evidence type="ECO:0000256" key="2">
    <source>
        <dbReference type="ARBA" id="ARBA00022722"/>
    </source>
</evidence>
<keyword evidence="2 7" id="KW-0540">Nuclease</keyword>
<protein>
    <recommendedName>
        <fullName evidence="7">Endoribonuclease YbeY</fullName>
        <ecNumber evidence="7">3.1.-.-</ecNumber>
    </recommendedName>
</protein>
<comment type="caution">
    <text evidence="8">The sequence shown here is derived from an EMBL/GenBank/DDBJ whole genome shotgun (WGS) entry which is preliminary data.</text>
</comment>
<comment type="cofactor">
    <cofactor evidence="7">
        <name>Zn(2+)</name>
        <dbReference type="ChEBI" id="CHEBI:29105"/>
    </cofactor>
    <text evidence="7">Binds 1 zinc ion.</text>
</comment>